<dbReference type="KEGG" id="hspo:JGZ69_05935"/>
<sequence length="340" mass="38588">MKRKVWMLVMALAIMIVLSACGSKSQEDVVGNLKEKMEDLKGYKAKAKMTLQVGNEPQTYDIEIWHNKPNFYRVLLKNDIKEQSQMILRNKEGVYVLTPALNKSYKFQSEWPQNSSQAYLFESLVKDILLDKDATFKSTKDQYVFETKTRYQNNKMLPYQEIVFNKRNLSPKSVKVMDTDRKTLVSVQFTKVDFNAKFDKNAFDTHKNLTSSILDEIPASAKPEGTELTVKYPTAKIGDTTLLDEKEINTENGKRVVLTYTGKKSFTMIQEKAEAMQTATMVPTSIADADMVDLGFAIGTLTKGSISWTQDGVDYMIASKELTENELIEVAQSVQSEPVK</sequence>
<dbReference type="OrthoDB" id="9785380at2"/>
<dbReference type="Proteomes" id="UP000595512">
    <property type="component" value="Chromosome"/>
</dbReference>
<protein>
    <submittedName>
        <fullName evidence="3">Outer membrane lipoprotein carrier protein LolA</fullName>
    </submittedName>
</protein>
<evidence type="ECO:0000256" key="1">
    <source>
        <dbReference type="SAM" id="SignalP"/>
    </source>
</evidence>
<organism evidence="2 4">
    <name type="scientific">Heyndrickxia sporothermodurans</name>
    <dbReference type="NCBI Taxonomy" id="46224"/>
    <lineage>
        <taxon>Bacteria</taxon>
        <taxon>Bacillati</taxon>
        <taxon>Bacillota</taxon>
        <taxon>Bacilli</taxon>
        <taxon>Bacillales</taxon>
        <taxon>Bacillaceae</taxon>
        <taxon>Heyndrickxia</taxon>
    </lineage>
</organism>
<dbReference type="STRING" id="46224.B4102_4270"/>
<keyword evidence="1" id="KW-0732">Signal</keyword>
<evidence type="ECO:0000313" key="3">
    <source>
        <dbReference type="EMBL" id="QQX26390.1"/>
    </source>
</evidence>
<gene>
    <name evidence="2" type="ORF">B4102_4270</name>
    <name evidence="3" type="ORF">JGZ69_05935</name>
</gene>
<dbReference type="PROSITE" id="PS51257">
    <property type="entry name" value="PROKAR_LIPOPROTEIN"/>
    <property type="match status" value="1"/>
</dbReference>
<evidence type="ECO:0000313" key="2">
    <source>
        <dbReference type="EMBL" id="KYC83950.1"/>
    </source>
</evidence>
<dbReference type="PANTHER" id="PTHR37507">
    <property type="entry name" value="SPORULATION PROTEIN YDCC"/>
    <property type="match status" value="1"/>
</dbReference>
<dbReference type="SUPFAM" id="SSF89392">
    <property type="entry name" value="Prokaryotic lipoproteins and lipoprotein localization factors"/>
    <property type="match status" value="1"/>
</dbReference>
<dbReference type="InterPro" id="IPR052944">
    <property type="entry name" value="Sporulation_related"/>
</dbReference>
<dbReference type="PATRIC" id="fig|46224.3.peg.2628"/>
<name>A0A150KJ69_9BACI</name>
<proteinExistence type="predicted"/>
<accession>A0A150KJ69</accession>
<evidence type="ECO:0000313" key="5">
    <source>
        <dbReference type="Proteomes" id="UP000595512"/>
    </source>
</evidence>
<dbReference type="PANTHER" id="PTHR37507:SF2">
    <property type="entry name" value="SPORULATION PROTEIN YDCC"/>
    <property type="match status" value="1"/>
</dbReference>
<dbReference type="InterPro" id="IPR029046">
    <property type="entry name" value="LolA/LolB/LppX"/>
</dbReference>
<reference evidence="3 5" key="2">
    <citation type="submission" date="2020-12" db="EMBL/GenBank/DDBJ databases">
        <title>Taxonomic evaluation of the Bacillus sporothermodurans group of bacteria based on whole genome sequences.</title>
        <authorList>
            <person name="Fiedler G."/>
            <person name="Herbstmann A.-D."/>
            <person name="Doll E."/>
            <person name="Wenning M."/>
            <person name="Brinks E."/>
            <person name="Kabisch J."/>
            <person name="Breitenwieser F."/>
            <person name="Lappann M."/>
            <person name="Boehnlein C."/>
            <person name="Franz C."/>
        </authorList>
    </citation>
    <scope>NUCLEOTIDE SEQUENCE [LARGE SCALE GENOMIC DNA]</scope>
    <source>
        <strain evidence="3 5">DSM 10599</strain>
    </source>
</reference>
<dbReference type="EMBL" id="LQYN01000174">
    <property type="protein sequence ID" value="KYC83950.1"/>
    <property type="molecule type" value="Genomic_DNA"/>
</dbReference>
<dbReference type="AlphaFoldDB" id="A0A150KJ69"/>
<dbReference type="Gene3D" id="2.50.20.10">
    <property type="entry name" value="Lipoprotein localisation LolA/LolB/LppX"/>
    <property type="match status" value="1"/>
</dbReference>
<dbReference type="Proteomes" id="UP000075666">
    <property type="component" value="Unassembled WGS sequence"/>
</dbReference>
<reference evidence="2 4" key="1">
    <citation type="submission" date="2016-01" db="EMBL/GenBank/DDBJ databases">
        <title>Genome Sequences of Twelve Sporeforming Bacillus Species Isolated from Foods.</title>
        <authorList>
            <person name="Berendsen E.M."/>
            <person name="Wells-Bennik M.H."/>
            <person name="Krawcyk A.O."/>
            <person name="De Jong A."/>
            <person name="Holsappel S."/>
            <person name="Eijlander R.T."/>
            <person name="Kuipers O.P."/>
        </authorList>
    </citation>
    <scope>NUCLEOTIDE SEQUENCE [LARGE SCALE GENOMIC DNA]</scope>
    <source>
        <strain evidence="2 4">B4102</strain>
    </source>
</reference>
<dbReference type="RefSeq" id="WP_066236181.1">
    <property type="nucleotide sequence ID" value="NZ_CP066701.1"/>
</dbReference>
<feature type="chain" id="PRO_5041045283" evidence="1">
    <location>
        <begin position="21"/>
        <end position="340"/>
    </location>
</feature>
<evidence type="ECO:0000313" key="4">
    <source>
        <dbReference type="Proteomes" id="UP000075666"/>
    </source>
</evidence>
<keyword evidence="4" id="KW-1185">Reference proteome</keyword>
<dbReference type="EMBL" id="CP066701">
    <property type="protein sequence ID" value="QQX26390.1"/>
    <property type="molecule type" value="Genomic_DNA"/>
</dbReference>
<keyword evidence="3" id="KW-0449">Lipoprotein</keyword>
<feature type="signal peptide" evidence="1">
    <location>
        <begin position="1"/>
        <end position="20"/>
    </location>
</feature>